<dbReference type="EMBL" id="AFWV01000005">
    <property type="protein sequence ID" value="EGV18870.1"/>
    <property type="molecule type" value="Genomic_DNA"/>
</dbReference>
<dbReference type="InterPro" id="IPR042113">
    <property type="entry name" value="P_AcTrfase_dom1"/>
</dbReference>
<dbReference type="eggNOG" id="COG0281">
    <property type="taxonomic scope" value="Bacteria"/>
</dbReference>
<proteinExistence type="inferred from homology"/>
<keyword evidence="6 17" id="KW-0560">Oxidoreductase</keyword>
<sequence length="795" mass="84727">MTSTLSTAEQALREAAREYHRSPSRGKIAVTPSKPLSNQRDLSLAYSPGVAYPCLDIQADPALAAEYTARGNLVGVVTNGTAVLGLGDIGPLAGKPVMEGKGCLFKKFAGIDVFDIELAERDPDKLVEIIAALEPTLGGINLEDIKAPECFYIERELSKRMNIPVFHDDQHGTAIISSAALLNALELVGKAIDTVKLAVSGAGAAALACVDVMVGLGMRREHVFMVDSKGVIYEGRPGGFDASKARYAQQTDARTLADVVEGADVFLGCSAPGVLTVEMVKSMADRPIILALANPEPEIRPELAKLARPDCIIATGRSDYPNQVNNVLCFPYIFRGALDCGATKITAEMKLACVRQIADLAKSETSAEVATAYAGQDLSFGPDYLIPKPFDTRLILRIAPAVAQAAADSGVATRPIADMQAYRDSLTLFVYQTGILMRPVINAAKALPEDRKRVAFADGEDERALRAAQIALDDRLARPILIGRPAVIQAHIEKAGLRMRLGEDVENVNPEQDPRFNQYRDHYHRLMGRNGVTPEVAAAAVRRSNTIIGSLMVALGHADAMICGLAGSYETHLERIHSIIGLRPGVSNYAALNALMTERGGPLFIADTYVNEDPGAEQLADIAWMAVQEIQRFGLPAKVAFLSHSSFGSSKRASARKMRLARDLFVASHPEIECDGELHGDAALEEDIRSRYLADSTLAGSANLLICPNLDAANILYTVLKTTTSGGVTVGPILMGAAATACILTPAATVRRTLNMTTLAVASAAAARDVPDGSHATLVDDLPAASRGQPRHALA</sequence>
<dbReference type="SUPFAM" id="SSF51735">
    <property type="entry name" value="NAD(P)-binding Rossmann-fold domains"/>
    <property type="match status" value="1"/>
</dbReference>
<dbReference type="OrthoDB" id="9805787at2"/>
<evidence type="ECO:0000256" key="14">
    <source>
        <dbReference type="PIRSR" id="PIRSR036684-3"/>
    </source>
</evidence>
<dbReference type="PIRSF" id="PIRSF036684">
    <property type="entry name" value="ME_PTA"/>
    <property type="match status" value="1"/>
</dbReference>
<comment type="cofactor">
    <cofactor evidence="1">
        <name>Mn(2+)</name>
        <dbReference type="ChEBI" id="CHEBI:29035"/>
    </cofactor>
</comment>
<dbReference type="InterPro" id="IPR051674">
    <property type="entry name" value="Malate_Decarboxylase"/>
</dbReference>
<dbReference type="SUPFAM" id="SSF53659">
    <property type="entry name" value="Isocitrate/Isopropylmalate dehydrogenase-like"/>
    <property type="match status" value="1"/>
</dbReference>
<comment type="catalytic activity">
    <reaction evidence="11">
        <text>oxaloacetate + H(+) = pyruvate + CO2</text>
        <dbReference type="Rhea" id="RHEA:15641"/>
        <dbReference type="ChEBI" id="CHEBI:15361"/>
        <dbReference type="ChEBI" id="CHEBI:15378"/>
        <dbReference type="ChEBI" id="CHEBI:16452"/>
        <dbReference type="ChEBI" id="CHEBI:16526"/>
        <dbReference type="EC" id="1.1.1.40"/>
    </reaction>
</comment>
<dbReference type="InterPro" id="IPR046346">
    <property type="entry name" value="Aminoacid_DH-like_N_sf"/>
</dbReference>
<dbReference type="STRING" id="768671.ThimaDRAFT_1674"/>
<dbReference type="Pfam" id="PF01515">
    <property type="entry name" value="PTA_PTB"/>
    <property type="match status" value="1"/>
</dbReference>
<dbReference type="SUPFAM" id="SSF53223">
    <property type="entry name" value="Aminoacid dehydrogenase-like, N-terminal domain"/>
    <property type="match status" value="1"/>
</dbReference>
<dbReference type="Gene3D" id="3.40.50.10750">
    <property type="entry name" value="Isocitrate/Isopropylmalate dehydrogenase-like"/>
    <property type="match status" value="1"/>
</dbReference>
<evidence type="ECO:0000256" key="9">
    <source>
        <dbReference type="ARBA" id="ARBA00040273"/>
    </source>
</evidence>
<dbReference type="InterPro" id="IPR042112">
    <property type="entry name" value="P_AcTrfase_dom2"/>
</dbReference>
<dbReference type="GO" id="GO:0008948">
    <property type="term" value="F:oxaloacetate decarboxylase activity"/>
    <property type="evidence" value="ECO:0007669"/>
    <property type="project" value="RHEA"/>
</dbReference>
<evidence type="ECO:0000256" key="3">
    <source>
        <dbReference type="ARBA" id="ARBA00007686"/>
    </source>
</evidence>
<dbReference type="InterPro" id="IPR002505">
    <property type="entry name" value="PTA_PTB"/>
</dbReference>
<dbReference type="FunFam" id="3.40.50.720:FF:000095">
    <property type="entry name" value="NADP-dependent malic enzyme"/>
    <property type="match status" value="1"/>
</dbReference>
<dbReference type="InterPro" id="IPR012188">
    <property type="entry name" value="ME_PTA"/>
</dbReference>
<dbReference type="PATRIC" id="fig|768671.3.peg.1781"/>
<feature type="binding site" evidence="13">
    <location>
        <position position="143"/>
    </location>
    <ligand>
        <name>a divalent metal cation</name>
        <dbReference type="ChEBI" id="CHEBI:60240"/>
    </ligand>
</feature>
<dbReference type="SMART" id="SM01274">
    <property type="entry name" value="malic"/>
    <property type="match status" value="1"/>
</dbReference>
<feature type="active site" description="Proton acceptor" evidence="12">
    <location>
        <position position="101"/>
    </location>
</feature>
<evidence type="ECO:0000256" key="6">
    <source>
        <dbReference type="ARBA" id="ARBA00023002"/>
    </source>
</evidence>
<dbReference type="GO" id="GO:0046872">
    <property type="term" value="F:metal ion binding"/>
    <property type="evidence" value="ECO:0007669"/>
    <property type="project" value="UniProtKB-KW"/>
</dbReference>
<dbReference type="AlphaFoldDB" id="F9U9S2"/>
<dbReference type="InterPro" id="IPR037062">
    <property type="entry name" value="Malic_N_dom_sf"/>
</dbReference>
<feature type="binding site" evidence="14">
    <location>
        <position position="169"/>
    </location>
    <ligand>
        <name>a divalent metal cation</name>
        <dbReference type="ChEBI" id="CHEBI:60240"/>
    </ligand>
</feature>
<dbReference type="Pfam" id="PF00390">
    <property type="entry name" value="malic"/>
    <property type="match status" value="1"/>
</dbReference>
<dbReference type="InterPro" id="IPR012301">
    <property type="entry name" value="Malic_N_dom"/>
</dbReference>
<dbReference type="Proteomes" id="UP000005459">
    <property type="component" value="Unassembled WGS sequence"/>
</dbReference>
<keyword evidence="5 13" id="KW-0479">Metal-binding</keyword>
<feature type="binding site" evidence="14">
    <location>
        <position position="294"/>
    </location>
    <ligand>
        <name>a divalent metal cation</name>
        <dbReference type="ChEBI" id="CHEBI:60240"/>
    </ligand>
</feature>
<name>F9U9S2_9GAMM</name>
<feature type="binding site" evidence="13">
    <location>
        <position position="144"/>
    </location>
    <ligand>
        <name>a divalent metal cation</name>
        <dbReference type="ChEBI" id="CHEBI:60240"/>
    </ligand>
</feature>
<feature type="domain" description="Malic enzyme N-terminal" evidence="16">
    <location>
        <begin position="25"/>
        <end position="158"/>
    </location>
</feature>
<comment type="similarity">
    <text evidence="4">In the C-terminal section; belongs to the phosphate acetyltransferase and butyryltransferase family.</text>
</comment>
<evidence type="ECO:0000259" key="16">
    <source>
        <dbReference type="SMART" id="SM01274"/>
    </source>
</evidence>
<keyword evidence="14" id="KW-0521">NADP</keyword>
<dbReference type="InterPro" id="IPR045213">
    <property type="entry name" value="Malic_NAD-bd_bact_type"/>
</dbReference>
<dbReference type="InterPro" id="IPR036291">
    <property type="entry name" value="NAD(P)-bd_dom_sf"/>
</dbReference>
<evidence type="ECO:0000256" key="4">
    <source>
        <dbReference type="ARBA" id="ARBA00008756"/>
    </source>
</evidence>
<dbReference type="PANTHER" id="PTHR43237:SF4">
    <property type="entry name" value="NADP-DEPENDENT MALIC ENZYME"/>
    <property type="match status" value="1"/>
</dbReference>
<comment type="catalytic activity">
    <reaction evidence="10">
        <text>(S)-malate + NADP(+) = pyruvate + CO2 + NADPH</text>
        <dbReference type="Rhea" id="RHEA:18253"/>
        <dbReference type="ChEBI" id="CHEBI:15361"/>
        <dbReference type="ChEBI" id="CHEBI:15589"/>
        <dbReference type="ChEBI" id="CHEBI:16526"/>
        <dbReference type="ChEBI" id="CHEBI:57783"/>
        <dbReference type="ChEBI" id="CHEBI:58349"/>
        <dbReference type="EC" id="1.1.1.40"/>
    </reaction>
</comment>
<reference evidence="17 18" key="1">
    <citation type="submission" date="2011-06" db="EMBL/GenBank/DDBJ databases">
        <title>The draft genome of Thiocapsa marina 5811.</title>
        <authorList>
            <consortium name="US DOE Joint Genome Institute (JGI-PGF)"/>
            <person name="Lucas S."/>
            <person name="Han J."/>
            <person name="Cheng J.-F."/>
            <person name="Goodwin L."/>
            <person name="Pitluck S."/>
            <person name="Peters L."/>
            <person name="Land M.L."/>
            <person name="Hauser L."/>
            <person name="Vogl K."/>
            <person name="Liu Z."/>
            <person name="Imhoff J."/>
            <person name="Thiel V."/>
            <person name="Frigaard N.-U."/>
            <person name="Bryant D."/>
            <person name="Woyke T.J."/>
        </authorList>
    </citation>
    <scope>NUCLEOTIDE SEQUENCE [LARGE SCALE GENOMIC DNA]</scope>
    <source>
        <strain evidence="17 18">5811</strain>
    </source>
</reference>
<dbReference type="GO" id="GO:0006108">
    <property type="term" value="P:malate metabolic process"/>
    <property type="evidence" value="ECO:0007669"/>
    <property type="project" value="InterPro"/>
</dbReference>
<evidence type="ECO:0000256" key="11">
    <source>
        <dbReference type="ARBA" id="ARBA00051384"/>
    </source>
</evidence>
<dbReference type="Gene3D" id="3.40.50.720">
    <property type="entry name" value="NAD(P)-binding Rossmann-like Domain"/>
    <property type="match status" value="1"/>
</dbReference>
<evidence type="ECO:0000256" key="12">
    <source>
        <dbReference type="PIRSR" id="PIRSR036684-1"/>
    </source>
</evidence>
<evidence type="ECO:0000256" key="8">
    <source>
        <dbReference type="ARBA" id="ARBA00038964"/>
    </source>
</evidence>
<dbReference type="GO" id="GO:0016746">
    <property type="term" value="F:acyltransferase activity"/>
    <property type="evidence" value="ECO:0007669"/>
    <property type="project" value="InterPro"/>
</dbReference>
<dbReference type="GO" id="GO:0004473">
    <property type="term" value="F:malate dehydrogenase (decarboxylating) (NADP+) activity"/>
    <property type="evidence" value="ECO:0007669"/>
    <property type="project" value="UniProtKB-EC"/>
</dbReference>
<evidence type="ECO:0000256" key="10">
    <source>
        <dbReference type="ARBA" id="ARBA00050924"/>
    </source>
</evidence>
<evidence type="ECO:0000256" key="1">
    <source>
        <dbReference type="ARBA" id="ARBA00001936"/>
    </source>
</evidence>
<dbReference type="SMART" id="SM00919">
    <property type="entry name" value="Malic_M"/>
    <property type="match status" value="1"/>
</dbReference>
<gene>
    <name evidence="17" type="ORF">ThimaDRAFT_1674</name>
</gene>
<dbReference type="eggNOG" id="COG0280">
    <property type="taxonomic scope" value="Bacteria"/>
</dbReference>
<evidence type="ECO:0000256" key="13">
    <source>
        <dbReference type="PIRSR" id="PIRSR036684-2"/>
    </source>
</evidence>
<evidence type="ECO:0000256" key="2">
    <source>
        <dbReference type="ARBA" id="ARBA00001946"/>
    </source>
</evidence>
<dbReference type="FunFam" id="3.40.50.10380:FF:000003">
    <property type="entry name" value="NADP-dependent malic enzyme"/>
    <property type="match status" value="1"/>
</dbReference>
<dbReference type="EC" id="1.1.1.40" evidence="8"/>
<comment type="similarity">
    <text evidence="3">In the N-terminal section; belongs to the malic enzymes family.</text>
</comment>
<comment type="cofactor">
    <cofactor evidence="2">
        <name>Mg(2+)</name>
        <dbReference type="ChEBI" id="CHEBI:18420"/>
    </cofactor>
</comment>
<feature type="domain" description="Malic enzyme NAD-binding" evidence="15">
    <location>
        <begin position="170"/>
        <end position="407"/>
    </location>
</feature>
<accession>F9U9S2</accession>
<evidence type="ECO:0000259" key="15">
    <source>
        <dbReference type="SMART" id="SM00919"/>
    </source>
</evidence>
<evidence type="ECO:0000256" key="5">
    <source>
        <dbReference type="ARBA" id="ARBA00022723"/>
    </source>
</evidence>
<evidence type="ECO:0000313" key="17">
    <source>
        <dbReference type="EMBL" id="EGV18870.1"/>
    </source>
</evidence>
<dbReference type="Gene3D" id="3.40.50.10380">
    <property type="entry name" value="Malic enzyme, N-terminal domain"/>
    <property type="match status" value="1"/>
</dbReference>
<dbReference type="CDD" id="cd05311">
    <property type="entry name" value="NAD_bind_2_malic_enz"/>
    <property type="match status" value="1"/>
</dbReference>
<evidence type="ECO:0000313" key="18">
    <source>
        <dbReference type="Proteomes" id="UP000005459"/>
    </source>
</evidence>
<protein>
    <recommendedName>
        <fullName evidence="9">NADP-dependent malic enzyme</fullName>
        <ecNumber evidence="8">1.1.1.40</ecNumber>
    </recommendedName>
</protein>
<organism evidence="17 18">
    <name type="scientific">Thiocapsa marina 5811</name>
    <dbReference type="NCBI Taxonomy" id="768671"/>
    <lineage>
        <taxon>Bacteria</taxon>
        <taxon>Pseudomonadati</taxon>
        <taxon>Pseudomonadota</taxon>
        <taxon>Gammaproteobacteria</taxon>
        <taxon>Chromatiales</taxon>
        <taxon>Chromatiaceae</taxon>
        <taxon>Thiocapsa</taxon>
    </lineage>
</organism>
<dbReference type="RefSeq" id="WP_007192550.1">
    <property type="nucleotide sequence ID" value="NZ_AFWV01000005.1"/>
</dbReference>
<keyword evidence="7" id="KW-0511">Multifunctional enzyme</keyword>
<dbReference type="Gene3D" id="3.40.50.10950">
    <property type="match status" value="1"/>
</dbReference>
<dbReference type="InterPro" id="IPR012302">
    <property type="entry name" value="Malic_NAD-bd"/>
</dbReference>
<dbReference type="Pfam" id="PF03949">
    <property type="entry name" value="Malic_M"/>
    <property type="match status" value="1"/>
</dbReference>
<keyword evidence="18" id="KW-1185">Reference proteome</keyword>
<dbReference type="PANTHER" id="PTHR43237">
    <property type="entry name" value="NADP-DEPENDENT MALIC ENZYME"/>
    <property type="match status" value="1"/>
</dbReference>
<feature type="binding site" evidence="14">
    <location>
        <begin position="83"/>
        <end position="90"/>
    </location>
    <ligand>
        <name>NADP(+)</name>
        <dbReference type="ChEBI" id="CHEBI:58349"/>
    </ligand>
</feature>
<evidence type="ECO:0000256" key="7">
    <source>
        <dbReference type="ARBA" id="ARBA00023268"/>
    </source>
</evidence>
<dbReference type="GO" id="GO:0051287">
    <property type="term" value="F:NAD binding"/>
    <property type="evidence" value="ECO:0007669"/>
    <property type="project" value="InterPro"/>
</dbReference>